<dbReference type="AlphaFoldDB" id="A0A371YMJ8"/>
<feature type="transmembrane region" description="Helical" evidence="1">
    <location>
        <begin position="6"/>
        <end position="23"/>
    </location>
</feature>
<gene>
    <name evidence="2" type="ORF">C9E89_015105</name>
</gene>
<evidence type="ECO:0000313" key="3">
    <source>
        <dbReference type="Proteomes" id="UP000240957"/>
    </source>
</evidence>
<name>A0A371YMJ8_9GAMM</name>
<reference evidence="2 3" key="1">
    <citation type="submission" date="2018-08" db="EMBL/GenBank/DDBJ databases">
        <title>The draft genome of Acinetobacter sichuanensis strain WCHAc060041.</title>
        <authorList>
            <person name="Qin J."/>
            <person name="Feng Y."/>
            <person name="Zong Z."/>
        </authorList>
    </citation>
    <scope>NUCLEOTIDE SEQUENCE [LARGE SCALE GENOMIC DNA]</scope>
    <source>
        <strain evidence="2 3">WCHAc060041</strain>
    </source>
</reference>
<protein>
    <recommendedName>
        <fullName evidence="4">DUF5673 domain-containing protein</fullName>
    </recommendedName>
</protein>
<evidence type="ECO:0000256" key="1">
    <source>
        <dbReference type="SAM" id="Phobius"/>
    </source>
</evidence>
<keyword evidence="1" id="KW-1133">Transmembrane helix</keyword>
<dbReference type="Proteomes" id="UP000240957">
    <property type="component" value="Unassembled WGS sequence"/>
</dbReference>
<organism evidence="2 3">
    <name type="scientific">Acinetobacter sichuanensis</name>
    <dbReference type="NCBI Taxonomy" id="2136183"/>
    <lineage>
        <taxon>Bacteria</taxon>
        <taxon>Pseudomonadati</taxon>
        <taxon>Pseudomonadota</taxon>
        <taxon>Gammaproteobacteria</taxon>
        <taxon>Moraxellales</taxon>
        <taxon>Moraxellaceae</taxon>
        <taxon>Acinetobacter</taxon>
    </lineage>
</organism>
<keyword evidence="1" id="KW-0472">Membrane</keyword>
<evidence type="ECO:0008006" key="4">
    <source>
        <dbReference type="Google" id="ProtNLM"/>
    </source>
</evidence>
<evidence type="ECO:0000313" key="2">
    <source>
        <dbReference type="EMBL" id="RFC82708.1"/>
    </source>
</evidence>
<comment type="caution">
    <text evidence="2">The sequence shown here is derived from an EMBL/GenBank/DDBJ whole genome shotgun (WGS) entry which is preliminary data.</text>
</comment>
<sequence>MTINFFLITFFTSLISIYLFQIMRHLFRYQMPSHNRLEISQHTTVFFILLAIAAGAIAIWILTGHVEKKQQIAAWVICGLFAFLANTFLFLARNWYIELHENCVVYNRGIGRDRTIYFHEITKYRHLDILGKPHMRIYNQQGWKIDIPFAFIEQHPLMYWIDLHKPQRH</sequence>
<feature type="transmembrane region" description="Helical" evidence="1">
    <location>
        <begin position="72"/>
        <end position="92"/>
    </location>
</feature>
<accession>A0A371YMJ8</accession>
<dbReference type="EMBL" id="PYIX02000028">
    <property type="protein sequence ID" value="RFC82708.1"/>
    <property type="molecule type" value="Genomic_DNA"/>
</dbReference>
<keyword evidence="1" id="KW-0812">Transmembrane</keyword>
<proteinExistence type="predicted"/>
<dbReference type="RefSeq" id="WP_107009171.1">
    <property type="nucleotide sequence ID" value="NZ_PYIX02000028.1"/>
</dbReference>
<feature type="transmembrane region" description="Helical" evidence="1">
    <location>
        <begin position="44"/>
        <end position="66"/>
    </location>
</feature>